<evidence type="ECO:0000313" key="1">
    <source>
        <dbReference type="EnsemblMetazoa" id="XP_029343161.1"/>
    </source>
</evidence>
<dbReference type="EnsemblMetazoa" id="XM_016808968.2">
    <property type="protein sequence ID" value="XP_016664457.1"/>
    <property type="gene ID" value="LOC103311056"/>
</dbReference>
<sequence length="119" mass="13838">MISDQYHSVSYCKKPAKLFNSVPENHNHFHLLTESIAYCMVTKSLGLLTYEFHEMVLTIERCVQNDSMLLNYKSTEYVFVDKATFTVITTKLTQEPKATCNLRASFWPPLLLEIPFIIR</sequence>
<dbReference type="AlphaFoldDB" id="A0A8R2NPA1"/>
<dbReference type="OrthoDB" id="6608547at2759"/>
<accession>A0A8R2NPA1</accession>
<proteinExistence type="predicted"/>
<dbReference type="RefSeq" id="XP_029343161.1">
    <property type="nucleotide sequence ID" value="XM_029487301.1"/>
</dbReference>
<dbReference type="EnsemblMetazoa" id="XM_029487301.1">
    <property type="protein sequence ID" value="XP_029343161.1"/>
    <property type="gene ID" value="LOC103311056"/>
</dbReference>
<evidence type="ECO:0000313" key="2">
    <source>
        <dbReference type="Proteomes" id="UP000007819"/>
    </source>
</evidence>
<reference evidence="2" key="1">
    <citation type="submission" date="2010-06" db="EMBL/GenBank/DDBJ databases">
        <authorList>
            <person name="Jiang H."/>
            <person name="Abraham K."/>
            <person name="Ali S."/>
            <person name="Alsbrooks S.L."/>
            <person name="Anim B.N."/>
            <person name="Anosike U.S."/>
            <person name="Attaway T."/>
            <person name="Bandaranaike D.P."/>
            <person name="Battles P.K."/>
            <person name="Bell S.N."/>
            <person name="Bell A.V."/>
            <person name="Beltran B."/>
            <person name="Bickham C."/>
            <person name="Bustamante Y."/>
            <person name="Caleb T."/>
            <person name="Canada A."/>
            <person name="Cardenas V."/>
            <person name="Carter K."/>
            <person name="Chacko J."/>
            <person name="Chandrabose M.N."/>
            <person name="Chavez D."/>
            <person name="Chavez A."/>
            <person name="Chen L."/>
            <person name="Chu H.-S."/>
            <person name="Claassen K.J."/>
            <person name="Cockrell R."/>
            <person name="Collins M."/>
            <person name="Cooper J.A."/>
            <person name="Cree A."/>
            <person name="Curry S.M."/>
            <person name="Da Y."/>
            <person name="Dao M.D."/>
            <person name="Das B."/>
            <person name="Davila M.-L."/>
            <person name="Davy-Carroll L."/>
            <person name="Denson S."/>
            <person name="Dinh H."/>
            <person name="Ebong V.E."/>
            <person name="Edwards J.R."/>
            <person name="Egan A."/>
            <person name="El-Daye J."/>
            <person name="Escobedo L."/>
            <person name="Fernandez S."/>
            <person name="Fernando P.R."/>
            <person name="Flagg N."/>
            <person name="Forbes L.D."/>
            <person name="Fowler R.G."/>
            <person name="Fu Q."/>
            <person name="Gabisi R.A."/>
            <person name="Ganer J."/>
            <person name="Garbino Pronczuk A."/>
            <person name="Garcia R.M."/>
            <person name="Garner T."/>
            <person name="Garrett T.E."/>
            <person name="Gonzalez D.A."/>
            <person name="Hamid H."/>
            <person name="Hawkins E.S."/>
            <person name="Hirani K."/>
            <person name="Hogues M.E."/>
            <person name="Hollins B."/>
            <person name="Hsiao C.-H."/>
            <person name="Jabil R."/>
            <person name="James M.L."/>
            <person name="Jhangiani S.N."/>
            <person name="Johnson B."/>
            <person name="Johnson Q."/>
            <person name="Joshi V."/>
            <person name="Kalu J.B."/>
            <person name="Kam C."/>
            <person name="Kashfia A."/>
            <person name="Keebler J."/>
            <person name="Kisamo H."/>
            <person name="Kovar C.L."/>
            <person name="Lago L.A."/>
            <person name="Lai C.-Y."/>
            <person name="Laidlaw J."/>
            <person name="Lara F."/>
            <person name="Le T.-K."/>
            <person name="Lee S.L."/>
            <person name="Legall F.H."/>
            <person name="Lemon S.J."/>
            <person name="Lewis L.R."/>
            <person name="Li B."/>
            <person name="Liu Y."/>
            <person name="Liu Y.-S."/>
            <person name="Lopez J."/>
            <person name="Lozado R.J."/>
            <person name="Lu J."/>
            <person name="Madu R.C."/>
            <person name="Maheshwari M."/>
            <person name="Maheshwari R."/>
            <person name="Malloy K."/>
            <person name="Martinez E."/>
            <person name="Mathew T."/>
            <person name="Mercado I.C."/>
            <person name="Mercado C."/>
            <person name="Meyer B."/>
            <person name="Montgomery K."/>
            <person name="Morgan M.B."/>
            <person name="Munidasa M."/>
            <person name="Nazareth L.V."/>
            <person name="Nelson J."/>
            <person name="Ng B.M."/>
            <person name="Nguyen N.B."/>
            <person name="Nguyen P.Q."/>
            <person name="Nguyen T."/>
            <person name="Obregon M."/>
            <person name="Okwuonu G.O."/>
            <person name="Onwere C.G."/>
            <person name="Orozco G."/>
            <person name="Parra A."/>
            <person name="Patel S."/>
            <person name="Patil S."/>
            <person name="Perez A."/>
            <person name="Perez Y."/>
            <person name="Pham C."/>
            <person name="Primus E.L."/>
            <person name="Pu L.-L."/>
            <person name="Puazo M."/>
            <person name="Qin X."/>
            <person name="Quiroz J.B."/>
            <person name="Reese J."/>
            <person name="Richards S."/>
            <person name="Rives C.M."/>
            <person name="Robberts R."/>
            <person name="Ruiz S.J."/>
            <person name="Ruiz M.J."/>
            <person name="Santibanez J."/>
            <person name="Schneider B.W."/>
            <person name="Sisson I."/>
            <person name="Smith M."/>
            <person name="Sodergren E."/>
            <person name="Song X.-Z."/>
            <person name="Song B.B."/>
            <person name="Summersgill H."/>
            <person name="Thelus R."/>
            <person name="Thornton R.D."/>
            <person name="Trejos Z.Y."/>
            <person name="Usmani K."/>
            <person name="Vattathil S."/>
            <person name="Villasana D."/>
            <person name="Walker D.L."/>
            <person name="Wang S."/>
            <person name="Wang K."/>
            <person name="White C.S."/>
            <person name="Williams A.C."/>
            <person name="Williamson J."/>
            <person name="Wilson K."/>
            <person name="Woghiren I.O."/>
            <person name="Woodworth J.R."/>
            <person name="Worley K.C."/>
            <person name="Wright R.A."/>
            <person name="Wu W."/>
            <person name="Young L."/>
            <person name="Zhang L."/>
            <person name="Zhang J."/>
            <person name="Zhu Y."/>
            <person name="Muzny D.M."/>
            <person name="Weinstock G."/>
            <person name="Gibbs R.A."/>
        </authorList>
    </citation>
    <scope>NUCLEOTIDE SEQUENCE [LARGE SCALE GENOMIC DNA]</scope>
    <source>
        <strain evidence="2">LSR1</strain>
    </source>
</reference>
<name>A0A8R2NPA1_ACYPI</name>
<dbReference type="RefSeq" id="XP_016664457.1">
    <property type="nucleotide sequence ID" value="XM_016808968.2"/>
</dbReference>
<protein>
    <submittedName>
        <fullName evidence="1">Uncharacterized protein</fullName>
    </submittedName>
</protein>
<reference evidence="1" key="2">
    <citation type="submission" date="2022-06" db="UniProtKB">
        <authorList>
            <consortium name="EnsemblMetazoa"/>
        </authorList>
    </citation>
    <scope>IDENTIFICATION</scope>
</reference>
<organism evidence="1 2">
    <name type="scientific">Acyrthosiphon pisum</name>
    <name type="common">Pea aphid</name>
    <dbReference type="NCBI Taxonomy" id="7029"/>
    <lineage>
        <taxon>Eukaryota</taxon>
        <taxon>Metazoa</taxon>
        <taxon>Ecdysozoa</taxon>
        <taxon>Arthropoda</taxon>
        <taxon>Hexapoda</taxon>
        <taxon>Insecta</taxon>
        <taxon>Pterygota</taxon>
        <taxon>Neoptera</taxon>
        <taxon>Paraneoptera</taxon>
        <taxon>Hemiptera</taxon>
        <taxon>Sternorrhyncha</taxon>
        <taxon>Aphidomorpha</taxon>
        <taxon>Aphidoidea</taxon>
        <taxon>Aphididae</taxon>
        <taxon>Macrosiphini</taxon>
        <taxon>Acyrthosiphon</taxon>
    </lineage>
</organism>
<dbReference type="Proteomes" id="UP000007819">
    <property type="component" value="Chromosome A1"/>
</dbReference>
<dbReference type="GeneID" id="103311056"/>
<keyword evidence="2" id="KW-1185">Reference proteome</keyword>